<dbReference type="KEGG" id="lbc:LACBIDRAFT_315043"/>
<dbReference type="InterPro" id="IPR016193">
    <property type="entry name" value="Cytidine_deaminase-like"/>
</dbReference>
<dbReference type="OrthoDB" id="6017153at2759"/>
<dbReference type="RefSeq" id="XP_001891319.1">
    <property type="nucleotide sequence ID" value="XM_001891284.1"/>
</dbReference>
<dbReference type="SUPFAM" id="SSF53927">
    <property type="entry name" value="Cytidine deaminase-like"/>
    <property type="match status" value="1"/>
</dbReference>
<evidence type="ECO:0000313" key="2">
    <source>
        <dbReference type="Proteomes" id="UP000001194"/>
    </source>
</evidence>
<dbReference type="Gene3D" id="3.40.140.20">
    <property type="match status" value="1"/>
</dbReference>
<dbReference type="InterPro" id="IPR024051">
    <property type="entry name" value="AICAR_Tfase_dup_dom_sf"/>
</dbReference>
<keyword evidence="2" id="KW-1185">Reference proteome</keyword>
<reference evidence="1 2" key="1">
    <citation type="journal article" date="2008" name="Nature">
        <title>The genome of Laccaria bicolor provides insights into mycorrhizal symbiosis.</title>
        <authorList>
            <person name="Martin F."/>
            <person name="Aerts A."/>
            <person name="Ahren D."/>
            <person name="Brun A."/>
            <person name="Danchin E.G.J."/>
            <person name="Duchaussoy F."/>
            <person name="Gibon J."/>
            <person name="Kohler A."/>
            <person name="Lindquist E."/>
            <person name="Pereda V."/>
            <person name="Salamov A."/>
            <person name="Shapiro H.J."/>
            <person name="Wuyts J."/>
            <person name="Blaudez D."/>
            <person name="Buee M."/>
            <person name="Brokstein P."/>
            <person name="Canbaeck B."/>
            <person name="Cohen D."/>
            <person name="Courty P.E."/>
            <person name="Coutinho P.M."/>
            <person name="Delaruelle C."/>
            <person name="Detter J.C."/>
            <person name="Deveau A."/>
            <person name="DiFazio S."/>
            <person name="Duplessis S."/>
            <person name="Fraissinet-Tachet L."/>
            <person name="Lucic E."/>
            <person name="Frey-Klett P."/>
            <person name="Fourrey C."/>
            <person name="Feussner I."/>
            <person name="Gay G."/>
            <person name="Grimwood J."/>
            <person name="Hoegger P.J."/>
            <person name="Jain P."/>
            <person name="Kilaru S."/>
            <person name="Labbe J."/>
            <person name="Lin Y.C."/>
            <person name="Legue V."/>
            <person name="Le Tacon F."/>
            <person name="Marmeisse R."/>
            <person name="Melayah D."/>
            <person name="Montanini B."/>
            <person name="Muratet M."/>
            <person name="Nehls U."/>
            <person name="Niculita-Hirzel H."/>
            <person name="Oudot-Le Secq M.P."/>
            <person name="Peter M."/>
            <person name="Quesneville H."/>
            <person name="Rajashekar B."/>
            <person name="Reich M."/>
            <person name="Rouhier N."/>
            <person name="Schmutz J."/>
            <person name="Yin T."/>
            <person name="Chalot M."/>
            <person name="Henrissat B."/>
            <person name="Kuees U."/>
            <person name="Lucas S."/>
            <person name="Van de Peer Y."/>
            <person name="Podila G.K."/>
            <person name="Polle A."/>
            <person name="Pukkila P.J."/>
            <person name="Richardson P.M."/>
            <person name="Rouze P."/>
            <person name="Sanders I.R."/>
            <person name="Stajich J.E."/>
            <person name="Tunlid A."/>
            <person name="Tuskan G."/>
            <person name="Grigoriev I.V."/>
        </authorList>
    </citation>
    <scope>NUCLEOTIDE SEQUENCE [LARGE SCALE GENOMIC DNA]</scope>
    <source>
        <strain evidence="2">S238N-H82 / ATCC MYA-4686</strain>
    </source>
</reference>
<name>B0E550_LACBS</name>
<accession>B0E550</accession>
<gene>
    <name evidence="1" type="ORF">LACBIDRAFT_315043</name>
</gene>
<sequence>MRWMGDARWVKDGRVRSDAGRYSGIEPTTAHPVAHERTEKVNPIDLFGNGKVLEGGEKERWEPLFEAEILRCQRCSFEGRGKEGVELDGVARSSDAFFPLPDNMHRARKSGIRCLAAPSGSVMGSRSRRWMSTGLCFGNRIP</sequence>
<dbReference type="GO" id="GO:0003824">
    <property type="term" value="F:catalytic activity"/>
    <property type="evidence" value="ECO:0007669"/>
    <property type="project" value="InterPro"/>
</dbReference>
<proteinExistence type="predicted"/>
<protein>
    <submittedName>
        <fullName evidence="1">Predicted protein</fullName>
    </submittedName>
</protein>
<dbReference type="AlphaFoldDB" id="B0E550"/>
<dbReference type="InParanoid" id="B0E550"/>
<evidence type="ECO:0000313" key="1">
    <source>
        <dbReference type="EMBL" id="EDQ98032.1"/>
    </source>
</evidence>
<dbReference type="Proteomes" id="UP000001194">
    <property type="component" value="Unassembled WGS sequence"/>
</dbReference>
<dbReference type="GO" id="GO:0006139">
    <property type="term" value="P:nucleobase-containing compound metabolic process"/>
    <property type="evidence" value="ECO:0007669"/>
    <property type="project" value="UniProtKB-ARBA"/>
</dbReference>
<dbReference type="EMBL" id="DS547685">
    <property type="protein sequence ID" value="EDQ98032.1"/>
    <property type="molecule type" value="Genomic_DNA"/>
</dbReference>
<organism evidence="2">
    <name type="scientific">Laccaria bicolor (strain S238N-H82 / ATCC MYA-4686)</name>
    <name type="common">Bicoloured deceiver</name>
    <name type="synonym">Laccaria laccata var. bicolor</name>
    <dbReference type="NCBI Taxonomy" id="486041"/>
    <lineage>
        <taxon>Eukaryota</taxon>
        <taxon>Fungi</taxon>
        <taxon>Dikarya</taxon>
        <taxon>Basidiomycota</taxon>
        <taxon>Agaricomycotina</taxon>
        <taxon>Agaricomycetes</taxon>
        <taxon>Agaricomycetidae</taxon>
        <taxon>Agaricales</taxon>
        <taxon>Agaricineae</taxon>
        <taxon>Hydnangiaceae</taxon>
        <taxon>Laccaria</taxon>
    </lineage>
</organism>
<dbReference type="GeneID" id="6086975"/>
<dbReference type="HOGENOM" id="CLU_1816147_0_0_1"/>
<dbReference type="STRING" id="486041.B0E550"/>